<gene>
    <name evidence="2" type="ORF">BKA08_001386</name>
</gene>
<dbReference type="AlphaFoldDB" id="A0A7Y9F020"/>
<evidence type="ECO:0000313" key="2">
    <source>
        <dbReference type="EMBL" id="NYD57148.1"/>
    </source>
</evidence>
<comment type="caution">
    <text evidence="2">The sequence shown here is derived from an EMBL/GenBank/DDBJ whole genome shotgun (WGS) entry which is preliminary data.</text>
</comment>
<feature type="signal peptide" evidence="1">
    <location>
        <begin position="1"/>
        <end position="29"/>
    </location>
</feature>
<name>A0A7Y9F020_9ACTN</name>
<evidence type="ECO:0000313" key="3">
    <source>
        <dbReference type="Proteomes" id="UP000516957"/>
    </source>
</evidence>
<sequence>MKIVRKAGVVVASAAVTVSLLGLMSPAEARDSSWGCGGYCRQAP</sequence>
<protein>
    <submittedName>
        <fullName evidence="2">Uncharacterized protein</fullName>
    </submittedName>
</protein>
<dbReference type="RefSeq" id="WP_258017165.1">
    <property type="nucleotide sequence ID" value="NZ_CP059163.1"/>
</dbReference>
<feature type="chain" id="PRO_5031375798" evidence="1">
    <location>
        <begin position="30"/>
        <end position="44"/>
    </location>
</feature>
<evidence type="ECO:0000256" key="1">
    <source>
        <dbReference type="SAM" id="SignalP"/>
    </source>
</evidence>
<dbReference type="EMBL" id="JACCBE010000001">
    <property type="protein sequence ID" value="NYD57148.1"/>
    <property type="molecule type" value="Genomic_DNA"/>
</dbReference>
<reference evidence="2 3" key="1">
    <citation type="submission" date="2020-07" db="EMBL/GenBank/DDBJ databases">
        <title>Sequencing the genomes of 1000 actinobacteria strains.</title>
        <authorList>
            <person name="Klenk H.-P."/>
        </authorList>
    </citation>
    <scope>NUCLEOTIDE SEQUENCE [LARGE SCALE GENOMIC DNA]</scope>
    <source>
        <strain evidence="2 3">DSM 18965</strain>
    </source>
</reference>
<dbReference type="Proteomes" id="UP000516957">
    <property type="component" value="Unassembled WGS sequence"/>
</dbReference>
<organism evidence="2 3">
    <name type="scientific">Nocardioides marinisabuli</name>
    <dbReference type="NCBI Taxonomy" id="419476"/>
    <lineage>
        <taxon>Bacteria</taxon>
        <taxon>Bacillati</taxon>
        <taxon>Actinomycetota</taxon>
        <taxon>Actinomycetes</taxon>
        <taxon>Propionibacteriales</taxon>
        <taxon>Nocardioidaceae</taxon>
        <taxon>Nocardioides</taxon>
    </lineage>
</organism>
<proteinExistence type="predicted"/>
<keyword evidence="1" id="KW-0732">Signal</keyword>
<accession>A0A7Y9F020</accession>
<keyword evidence="3" id="KW-1185">Reference proteome</keyword>